<keyword evidence="4 6" id="KW-1133">Transmembrane helix</keyword>
<evidence type="ECO:0000256" key="3">
    <source>
        <dbReference type="ARBA" id="ARBA00022692"/>
    </source>
</evidence>
<evidence type="ECO:0000256" key="5">
    <source>
        <dbReference type="ARBA" id="ARBA00023136"/>
    </source>
</evidence>
<feature type="transmembrane region" description="Helical" evidence="6">
    <location>
        <begin position="501"/>
        <end position="528"/>
    </location>
</feature>
<dbReference type="PANTHER" id="PTHR30589:SF0">
    <property type="entry name" value="PHOSPHATIDYLGLYCEROL--PROLIPOPROTEIN DIACYLGLYCERYL TRANSFERASE"/>
    <property type="match status" value="1"/>
</dbReference>
<keyword evidence="1" id="KW-1003">Cell membrane</keyword>
<evidence type="ECO:0000256" key="4">
    <source>
        <dbReference type="ARBA" id="ARBA00022989"/>
    </source>
</evidence>
<evidence type="ECO:0000313" key="7">
    <source>
        <dbReference type="EMBL" id="KAK7061075.1"/>
    </source>
</evidence>
<name>A0AAW0E794_9AGAR</name>
<protein>
    <submittedName>
        <fullName evidence="7">Uncharacterized protein</fullName>
    </submittedName>
</protein>
<organism evidence="7 8">
    <name type="scientific">Paramarasmius palmivorus</name>
    <dbReference type="NCBI Taxonomy" id="297713"/>
    <lineage>
        <taxon>Eukaryota</taxon>
        <taxon>Fungi</taxon>
        <taxon>Dikarya</taxon>
        <taxon>Basidiomycota</taxon>
        <taxon>Agaricomycotina</taxon>
        <taxon>Agaricomycetes</taxon>
        <taxon>Agaricomycetidae</taxon>
        <taxon>Agaricales</taxon>
        <taxon>Marasmiineae</taxon>
        <taxon>Marasmiaceae</taxon>
        <taxon>Paramarasmius</taxon>
    </lineage>
</organism>
<feature type="transmembrane region" description="Helical" evidence="6">
    <location>
        <begin position="343"/>
        <end position="360"/>
    </location>
</feature>
<evidence type="ECO:0000256" key="6">
    <source>
        <dbReference type="SAM" id="Phobius"/>
    </source>
</evidence>
<evidence type="ECO:0000313" key="8">
    <source>
        <dbReference type="Proteomes" id="UP001383192"/>
    </source>
</evidence>
<dbReference type="AlphaFoldDB" id="A0AAW0E794"/>
<dbReference type="GO" id="GO:0005886">
    <property type="term" value="C:plasma membrane"/>
    <property type="evidence" value="ECO:0007669"/>
    <property type="project" value="InterPro"/>
</dbReference>
<dbReference type="InterPro" id="IPR001640">
    <property type="entry name" value="Lgt"/>
</dbReference>
<feature type="transmembrane region" description="Helical" evidence="6">
    <location>
        <begin position="6"/>
        <end position="22"/>
    </location>
</feature>
<proteinExistence type="predicted"/>
<feature type="transmembrane region" description="Helical" evidence="6">
    <location>
        <begin position="543"/>
        <end position="561"/>
    </location>
</feature>
<reference evidence="7 8" key="1">
    <citation type="submission" date="2024-01" db="EMBL/GenBank/DDBJ databases">
        <title>A draft genome for a cacao thread blight-causing isolate of Paramarasmius palmivorus.</title>
        <authorList>
            <person name="Baruah I.K."/>
            <person name="Bukari Y."/>
            <person name="Amoako-Attah I."/>
            <person name="Meinhardt L.W."/>
            <person name="Bailey B.A."/>
            <person name="Cohen S.P."/>
        </authorList>
    </citation>
    <scope>NUCLEOTIDE SEQUENCE [LARGE SCALE GENOMIC DNA]</scope>
    <source>
        <strain evidence="7 8">GH-12</strain>
    </source>
</reference>
<keyword evidence="5 6" id="KW-0472">Membrane</keyword>
<dbReference type="PANTHER" id="PTHR30589">
    <property type="entry name" value="PROLIPOPROTEIN DIACYLGLYCERYL TRANSFERASE"/>
    <property type="match status" value="1"/>
</dbReference>
<dbReference type="EMBL" id="JAYKXP010000002">
    <property type="protein sequence ID" value="KAK7061075.1"/>
    <property type="molecule type" value="Genomic_DNA"/>
</dbReference>
<dbReference type="Pfam" id="PF01790">
    <property type="entry name" value="LGT"/>
    <property type="match status" value="1"/>
</dbReference>
<evidence type="ECO:0000256" key="1">
    <source>
        <dbReference type="ARBA" id="ARBA00022475"/>
    </source>
</evidence>
<keyword evidence="2" id="KW-0808">Transferase</keyword>
<feature type="transmembrane region" description="Helical" evidence="6">
    <location>
        <begin position="213"/>
        <end position="232"/>
    </location>
</feature>
<sequence length="570" mass="63011">MEDTIIYVLASLVVYYLVERCIKVVLIRNSRPFFEYLYSSHKLSVFTGITMGALITATTTPACFRAAFTQSPPGSDFDATVCLAGRGVLWASELNRLDLYELYVVHHLGGLLALFCTVLLRWPYRPLLVLFASLVSEIPGDLVWMISAYRDYRDTMGEKDVGSGYVPIWKKMHRGLVGFNLVQYIVLRFSAMGYSFHIFCFGEAGMSMSGTEFRAALTMMAAHTAFCVAYVFRQCNSLRKNAITETSPTTPFISLQVQHQPYHITINAFGSRWFLTIYGLFMGLALSSLALCVSALCPDFESESLIQVIFCSVLGARIFSLVFEDGLKQLVHAPFPTLFRPGFWLHGGIAGAAVSSFYLYHTGALTSLDGFGGALAVGLPLYEFFSRIGCHCYGCCYGRPSTPVELKRKGGSFFAIRPVVYSHPSLSALARARPDWVGKPLVPIQLFSAGLFLSLFVFIAVPLIALAHVPLALVGGIVLVSHSLIRLWTEKYRADYRGREGATVLSVTGIMAIMQLLVSVLSVAWMIGRMDLEGLATLYLDKLHWKSISVSFGFGVLIYGGHRGEIGRWA</sequence>
<evidence type="ECO:0000256" key="2">
    <source>
        <dbReference type="ARBA" id="ARBA00022679"/>
    </source>
</evidence>
<accession>A0AAW0E794</accession>
<keyword evidence="3 6" id="KW-0812">Transmembrane</keyword>
<feature type="transmembrane region" description="Helical" evidence="6">
    <location>
        <begin position="181"/>
        <end position="201"/>
    </location>
</feature>
<feature type="transmembrane region" description="Helical" evidence="6">
    <location>
        <begin position="304"/>
        <end position="323"/>
    </location>
</feature>
<feature type="transmembrane region" description="Helical" evidence="6">
    <location>
        <begin position="273"/>
        <end position="297"/>
    </location>
</feature>
<gene>
    <name evidence="7" type="ORF">VNI00_000810</name>
</gene>
<dbReference type="Proteomes" id="UP001383192">
    <property type="component" value="Unassembled WGS sequence"/>
</dbReference>
<dbReference type="GO" id="GO:0042158">
    <property type="term" value="P:lipoprotein biosynthetic process"/>
    <property type="evidence" value="ECO:0007669"/>
    <property type="project" value="InterPro"/>
</dbReference>
<keyword evidence="8" id="KW-1185">Reference proteome</keyword>
<feature type="transmembrane region" description="Helical" evidence="6">
    <location>
        <begin position="43"/>
        <end position="68"/>
    </location>
</feature>
<dbReference type="GO" id="GO:0008961">
    <property type="term" value="F:phosphatidylglycerol-prolipoprotein diacylglyceryl transferase activity"/>
    <property type="evidence" value="ECO:0007669"/>
    <property type="project" value="InterPro"/>
</dbReference>
<feature type="transmembrane region" description="Helical" evidence="6">
    <location>
        <begin position="102"/>
        <end position="120"/>
    </location>
</feature>
<comment type="caution">
    <text evidence="7">The sequence shown here is derived from an EMBL/GenBank/DDBJ whole genome shotgun (WGS) entry which is preliminary data.</text>
</comment>